<reference evidence="2 3" key="1">
    <citation type="submission" date="2019-11" db="EMBL/GenBank/DDBJ databases">
        <title>Whole genome sequence of Oryza granulata.</title>
        <authorList>
            <person name="Li W."/>
        </authorList>
    </citation>
    <scope>NUCLEOTIDE SEQUENCE [LARGE SCALE GENOMIC DNA]</scope>
    <source>
        <strain evidence="3">cv. Menghai</strain>
        <tissue evidence="2">Leaf</tissue>
    </source>
</reference>
<keyword evidence="3" id="KW-1185">Reference proteome</keyword>
<organism evidence="2 3">
    <name type="scientific">Oryza meyeriana var. granulata</name>
    <dbReference type="NCBI Taxonomy" id="110450"/>
    <lineage>
        <taxon>Eukaryota</taxon>
        <taxon>Viridiplantae</taxon>
        <taxon>Streptophyta</taxon>
        <taxon>Embryophyta</taxon>
        <taxon>Tracheophyta</taxon>
        <taxon>Spermatophyta</taxon>
        <taxon>Magnoliopsida</taxon>
        <taxon>Liliopsida</taxon>
        <taxon>Poales</taxon>
        <taxon>Poaceae</taxon>
        <taxon>BOP clade</taxon>
        <taxon>Oryzoideae</taxon>
        <taxon>Oryzeae</taxon>
        <taxon>Oryzinae</taxon>
        <taxon>Oryza</taxon>
        <taxon>Oryza meyeriana</taxon>
    </lineage>
</organism>
<dbReference type="Proteomes" id="UP000479710">
    <property type="component" value="Unassembled WGS sequence"/>
</dbReference>
<feature type="compositionally biased region" description="Basic and acidic residues" evidence="1">
    <location>
        <begin position="15"/>
        <end position="24"/>
    </location>
</feature>
<feature type="region of interest" description="Disordered" evidence="1">
    <location>
        <begin position="1"/>
        <end position="52"/>
    </location>
</feature>
<name>A0A6G1F4S0_9ORYZ</name>
<comment type="caution">
    <text evidence="2">The sequence shown here is derived from an EMBL/GenBank/DDBJ whole genome shotgun (WGS) entry which is preliminary data.</text>
</comment>
<dbReference type="EMBL" id="SPHZ02000001">
    <property type="protein sequence ID" value="KAF0931864.1"/>
    <property type="molecule type" value="Genomic_DNA"/>
</dbReference>
<gene>
    <name evidence="2" type="ORF">E2562_007061</name>
</gene>
<proteinExistence type="predicted"/>
<feature type="compositionally biased region" description="Acidic residues" evidence="1">
    <location>
        <begin position="1"/>
        <end position="14"/>
    </location>
</feature>
<accession>A0A6G1F4S0</accession>
<evidence type="ECO:0000256" key="1">
    <source>
        <dbReference type="SAM" id="MobiDB-lite"/>
    </source>
</evidence>
<evidence type="ECO:0000313" key="3">
    <source>
        <dbReference type="Proteomes" id="UP000479710"/>
    </source>
</evidence>
<protein>
    <submittedName>
        <fullName evidence="2">Uncharacterized protein</fullName>
    </submittedName>
</protein>
<evidence type="ECO:0000313" key="2">
    <source>
        <dbReference type="EMBL" id="KAF0931864.1"/>
    </source>
</evidence>
<sequence>MTTGSDDDAWDSEEEAARDSEKETGMSTEDDSCYDPPDIVNTGEILEGSSHRDGSIYKDICGWKMRYRIADLDEKCNNMKLQLDAALDLDGAASRVDAARPRQAQVQEITR</sequence>
<dbReference type="AlphaFoldDB" id="A0A6G1F4S0"/>